<dbReference type="InterPro" id="IPR041373">
    <property type="entry name" value="RT_RNaseH"/>
</dbReference>
<dbReference type="EMBL" id="AVOT02001377">
    <property type="protein sequence ID" value="MBW0466724.1"/>
    <property type="molecule type" value="Genomic_DNA"/>
</dbReference>
<evidence type="ECO:0000313" key="9">
    <source>
        <dbReference type="EMBL" id="MBW0466724.1"/>
    </source>
</evidence>
<feature type="domain" description="Reverse transcriptase RNase H-like" evidence="7">
    <location>
        <begin position="149"/>
        <end position="250"/>
    </location>
</feature>
<sequence length="423" mass="48788">MRILVTPSLPPSVHIPSIKPSQSLLPSRDEGFNEIKDVGEDFAIYSLHLFQGDMDLPPLSFHASLDEKRESEEEPEEIEAVLKVVPLANHQYLDVLSKVKAEKLPPHCARDHYIELEGLLPPKALSQFQILKAAFNTAPILSHFNASIPAAVETNASYYAFPSVLTQVNDSGMHPMPFDSHKRFTTDLNYEIYDKKLFDIVCALKHWRAFLLSLSDPFEFLTDHSSLQYFMFSKVLTHHQVCWSEFFSEFHLTSTYFPGRLATLPDAFSCWNDVYPERVVDFIRKNPQIIKVEFFSDLVDQIQKEVWKDKEYKEILKKLASGESLSDYSLEPQSKLLLLKDRVVTPSNQEIQLDLLQKHHELLWAGHPSQEKTPKLIKRDFYWAGMNQIIKEYVHACQICSRNKKIYHKKFGLLKPLQIPSGT</sequence>
<keyword evidence="1" id="KW-0808">Transferase</keyword>
<reference evidence="9" key="1">
    <citation type="submission" date="2021-03" db="EMBL/GenBank/DDBJ databases">
        <title>Draft genome sequence of rust myrtle Austropuccinia psidii MF-1, a brazilian biotype.</title>
        <authorList>
            <person name="Quecine M.C."/>
            <person name="Pachon D.M.R."/>
            <person name="Bonatelli M.L."/>
            <person name="Correr F.H."/>
            <person name="Franceschini L.M."/>
            <person name="Leite T.F."/>
            <person name="Margarido G.R.A."/>
            <person name="Almeida C.A."/>
            <person name="Ferrarezi J.A."/>
            <person name="Labate C.A."/>
        </authorList>
    </citation>
    <scope>NUCLEOTIDE SEQUENCE</scope>
    <source>
        <strain evidence="9">MF-1</strain>
    </source>
</reference>
<dbReference type="SUPFAM" id="SSF56672">
    <property type="entry name" value="DNA/RNA polymerases"/>
    <property type="match status" value="1"/>
</dbReference>
<proteinExistence type="predicted"/>
<keyword evidence="6" id="KW-0695">RNA-directed DNA polymerase</keyword>
<evidence type="ECO:0000259" key="8">
    <source>
        <dbReference type="Pfam" id="PF17921"/>
    </source>
</evidence>
<dbReference type="PANTHER" id="PTHR37984">
    <property type="entry name" value="PROTEIN CBG26694"/>
    <property type="match status" value="1"/>
</dbReference>
<dbReference type="Pfam" id="PF17917">
    <property type="entry name" value="RT_RNaseH"/>
    <property type="match status" value="1"/>
</dbReference>
<evidence type="ECO:0000313" key="10">
    <source>
        <dbReference type="Proteomes" id="UP000765509"/>
    </source>
</evidence>
<dbReference type="Proteomes" id="UP000765509">
    <property type="component" value="Unassembled WGS sequence"/>
</dbReference>
<dbReference type="Gene3D" id="1.10.340.70">
    <property type="match status" value="1"/>
</dbReference>
<evidence type="ECO:0000256" key="3">
    <source>
        <dbReference type="ARBA" id="ARBA00022722"/>
    </source>
</evidence>
<comment type="caution">
    <text evidence="9">The sequence shown here is derived from an EMBL/GenBank/DDBJ whole genome shotgun (WGS) entry which is preliminary data.</text>
</comment>
<organism evidence="9 10">
    <name type="scientific">Austropuccinia psidii MF-1</name>
    <dbReference type="NCBI Taxonomy" id="1389203"/>
    <lineage>
        <taxon>Eukaryota</taxon>
        <taxon>Fungi</taxon>
        <taxon>Dikarya</taxon>
        <taxon>Basidiomycota</taxon>
        <taxon>Pucciniomycotina</taxon>
        <taxon>Pucciniomycetes</taxon>
        <taxon>Pucciniales</taxon>
        <taxon>Sphaerophragmiaceae</taxon>
        <taxon>Austropuccinia</taxon>
    </lineage>
</organism>
<dbReference type="InterPro" id="IPR043502">
    <property type="entry name" value="DNA/RNA_pol_sf"/>
</dbReference>
<keyword evidence="5" id="KW-0378">Hydrolase</keyword>
<gene>
    <name evidence="9" type="ORF">O181_006439</name>
</gene>
<feature type="domain" description="Integrase zinc-binding" evidence="8">
    <location>
        <begin position="349"/>
        <end position="405"/>
    </location>
</feature>
<name>A0A9Q3BJA5_9BASI</name>
<keyword evidence="4" id="KW-0255">Endonuclease</keyword>
<dbReference type="InterPro" id="IPR050951">
    <property type="entry name" value="Retrovirus_Pol_polyprotein"/>
</dbReference>
<keyword evidence="10" id="KW-1185">Reference proteome</keyword>
<dbReference type="OrthoDB" id="775972at2759"/>
<dbReference type="InterPro" id="IPR041588">
    <property type="entry name" value="Integrase_H2C2"/>
</dbReference>
<evidence type="ECO:0008006" key="11">
    <source>
        <dbReference type="Google" id="ProtNLM"/>
    </source>
</evidence>
<evidence type="ECO:0000256" key="1">
    <source>
        <dbReference type="ARBA" id="ARBA00022679"/>
    </source>
</evidence>
<protein>
    <recommendedName>
        <fullName evidence="11">Integrase zinc-binding domain-containing protein</fullName>
    </recommendedName>
</protein>
<dbReference type="GO" id="GO:0004519">
    <property type="term" value="F:endonuclease activity"/>
    <property type="evidence" value="ECO:0007669"/>
    <property type="project" value="UniProtKB-KW"/>
</dbReference>
<keyword evidence="2" id="KW-0548">Nucleotidyltransferase</keyword>
<evidence type="ECO:0000256" key="4">
    <source>
        <dbReference type="ARBA" id="ARBA00022759"/>
    </source>
</evidence>
<keyword evidence="3" id="KW-0540">Nuclease</keyword>
<accession>A0A9Q3BJA5</accession>
<evidence type="ECO:0000256" key="5">
    <source>
        <dbReference type="ARBA" id="ARBA00022801"/>
    </source>
</evidence>
<dbReference type="GO" id="GO:0016787">
    <property type="term" value="F:hydrolase activity"/>
    <property type="evidence" value="ECO:0007669"/>
    <property type="project" value="UniProtKB-KW"/>
</dbReference>
<dbReference type="AlphaFoldDB" id="A0A9Q3BJA5"/>
<dbReference type="PANTHER" id="PTHR37984:SF5">
    <property type="entry name" value="PROTEIN NYNRIN-LIKE"/>
    <property type="match status" value="1"/>
</dbReference>
<dbReference type="GO" id="GO:0003964">
    <property type="term" value="F:RNA-directed DNA polymerase activity"/>
    <property type="evidence" value="ECO:0007669"/>
    <property type="project" value="UniProtKB-KW"/>
</dbReference>
<evidence type="ECO:0000256" key="6">
    <source>
        <dbReference type="ARBA" id="ARBA00022918"/>
    </source>
</evidence>
<dbReference type="Pfam" id="PF17921">
    <property type="entry name" value="Integrase_H2C2"/>
    <property type="match status" value="1"/>
</dbReference>
<evidence type="ECO:0000256" key="2">
    <source>
        <dbReference type="ARBA" id="ARBA00022695"/>
    </source>
</evidence>
<evidence type="ECO:0000259" key="7">
    <source>
        <dbReference type="Pfam" id="PF17917"/>
    </source>
</evidence>